<dbReference type="OrthoDB" id="8453701at2"/>
<evidence type="ECO:0000256" key="2">
    <source>
        <dbReference type="SAM" id="MobiDB-lite"/>
    </source>
</evidence>
<dbReference type="InterPro" id="IPR002514">
    <property type="entry name" value="Transposase_8"/>
</dbReference>
<feature type="region of interest" description="Disordered" evidence="2">
    <location>
        <begin position="1"/>
        <end position="53"/>
    </location>
</feature>
<feature type="coiled-coil region" evidence="1">
    <location>
        <begin position="106"/>
        <end position="141"/>
    </location>
</feature>
<dbReference type="InterPro" id="IPR036388">
    <property type="entry name" value="WH-like_DNA-bd_sf"/>
</dbReference>
<proteinExistence type="predicted"/>
<name>A0A316J4H0_9HYPH</name>
<reference evidence="3 4" key="1">
    <citation type="submission" date="2018-05" db="EMBL/GenBank/DDBJ databases">
        <title>Comparative genomic sequence analysis between strain HN4 and CCM 8460T (Falsochrobactrum ovis) will provide more evidence to prove that HN4 is a new species of Falsochrobactrum.</title>
        <authorList>
            <person name="Lyu W."/>
            <person name="Sun L."/>
            <person name="Yao L."/>
        </authorList>
    </citation>
    <scope>NUCLEOTIDE SEQUENCE [LARGE SCALE GENOMIC DNA]</scope>
    <source>
        <strain evidence="3 4">HN4</strain>
    </source>
</reference>
<comment type="caution">
    <text evidence="3">The sequence shown here is derived from an EMBL/GenBank/DDBJ whole genome shotgun (WGS) entry which is preliminary data.</text>
</comment>
<dbReference type="EMBL" id="QGDB01000008">
    <property type="protein sequence ID" value="PWL16574.1"/>
    <property type="molecule type" value="Genomic_DNA"/>
</dbReference>
<dbReference type="Proteomes" id="UP000245865">
    <property type="component" value="Unassembled WGS sequence"/>
</dbReference>
<dbReference type="GO" id="GO:0006313">
    <property type="term" value="P:DNA transposition"/>
    <property type="evidence" value="ECO:0007669"/>
    <property type="project" value="InterPro"/>
</dbReference>
<evidence type="ECO:0000313" key="3">
    <source>
        <dbReference type="EMBL" id="PWL16574.1"/>
    </source>
</evidence>
<protein>
    <submittedName>
        <fullName evidence="3">Transcriptional regulator</fullName>
    </submittedName>
</protein>
<keyword evidence="1" id="KW-0175">Coiled coil</keyword>
<dbReference type="InterPro" id="IPR009057">
    <property type="entry name" value="Homeodomain-like_sf"/>
</dbReference>
<dbReference type="GO" id="GO:0004803">
    <property type="term" value="F:transposase activity"/>
    <property type="evidence" value="ECO:0007669"/>
    <property type="project" value="InterPro"/>
</dbReference>
<dbReference type="AlphaFoldDB" id="A0A316J4H0"/>
<evidence type="ECO:0000256" key="1">
    <source>
        <dbReference type="SAM" id="Coils"/>
    </source>
</evidence>
<accession>A0A316J4H0</accession>
<dbReference type="Gene3D" id="1.10.10.10">
    <property type="entry name" value="Winged helix-like DNA-binding domain superfamily/Winged helix DNA-binding domain"/>
    <property type="match status" value="1"/>
</dbReference>
<dbReference type="RefSeq" id="WP_109707788.1">
    <property type="nucleotide sequence ID" value="NZ_QGDB01000008.1"/>
</dbReference>
<dbReference type="GO" id="GO:0003677">
    <property type="term" value="F:DNA binding"/>
    <property type="evidence" value="ECO:0007669"/>
    <property type="project" value="InterPro"/>
</dbReference>
<sequence>MVDDNIIATQEQPSKAEAVVSEKPKPQSRSRKKAASAEPVKAPANKRKMYSAQERRNILASVAKSTADGKTTVKEALKAVGVSDQAYYNWKKAADKSAPAASSAVHGDELKDLVALEAENKRLRRELADKLRAENAELRRRLAQI</sequence>
<organism evidence="3 4">
    <name type="scientific">Falsochrobactrum shanghaiense</name>
    <dbReference type="NCBI Taxonomy" id="2201899"/>
    <lineage>
        <taxon>Bacteria</taxon>
        <taxon>Pseudomonadati</taxon>
        <taxon>Pseudomonadota</taxon>
        <taxon>Alphaproteobacteria</taxon>
        <taxon>Hyphomicrobiales</taxon>
        <taxon>Brucellaceae</taxon>
        <taxon>Falsochrobactrum</taxon>
    </lineage>
</organism>
<dbReference type="Pfam" id="PF01527">
    <property type="entry name" value="HTH_Tnp_1"/>
    <property type="match status" value="1"/>
</dbReference>
<keyword evidence="4" id="KW-1185">Reference proteome</keyword>
<dbReference type="SUPFAM" id="SSF46689">
    <property type="entry name" value="Homeodomain-like"/>
    <property type="match status" value="1"/>
</dbReference>
<evidence type="ECO:0000313" key="4">
    <source>
        <dbReference type="Proteomes" id="UP000245865"/>
    </source>
</evidence>
<gene>
    <name evidence="3" type="ORF">DKP76_16500</name>
</gene>